<sequence>MSPGEVEARSRDRPRYIHMEINAAINHAAGRLFIRGPPTVWHLAIFAVTVRKKSTLRNRFPPSLLLWYAFGGMTRVHLTSTLRSREKLCAGLRPGLGALFAPGRGS</sequence>
<keyword evidence="2" id="KW-1185">Reference proteome</keyword>
<dbReference type="Proteomes" id="UP000837857">
    <property type="component" value="Chromosome 11"/>
</dbReference>
<name>A0ABN8HSW0_9NEOP</name>
<feature type="non-terminal residue" evidence="1">
    <location>
        <position position="1"/>
    </location>
</feature>
<organism evidence="1 2">
    <name type="scientific">Iphiclides podalirius</name>
    <name type="common">scarce swallowtail</name>
    <dbReference type="NCBI Taxonomy" id="110791"/>
    <lineage>
        <taxon>Eukaryota</taxon>
        <taxon>Metazoa</taxon>
        <taxon>Ecdysozoa</taxon>
        <taxon>Arthropoda</taxon>
        <taxon>Hexapoda</taxon>
        <taxon>Insecta</taxon>
        <taxon>Pterygota</taxon>
        <taxon>Neoptera</taxon>
        <taxon>Endopterygota</taxon>
        <taxon>Lepidoptera</taxon>
        <taxon>Glossata</taxon>
        <taxon>Ditrysia</taxon>
        <taxon>Papilionoidea</taxon>
        <taxon>Papilionidae</taxon>
        <taxon>Papilioninae</taxon>
        <taxon>Iphiclides</taxon>
    </lineage>
</organism>
<evidence type="ECO:0000313" key="2">
    <source>
        <dbReference type="Proteomes" id="UP000837857"/>
    </source>
</evidence>
<dbReference type="EMBL" id="OW152823">
    <property type="protein sequence ID" value="CAH2039118.1"/>
    <property type="molecule type" value="Genomic_DNA"/>
</dbReference>
<protein>
    <submittedName>
        <fullName evidence="1">Uncharacterized protein</fullName>
    </submittedName>
</protein>
<evidence type="ECO:0000313" key="1">
    <source>
        <dbReference type="EMBL" id="CAH2039118.1"/>
    </source>
</evidence>
<accession>A0ABN8HSW0</accession>
<gene>
    <name evidence="1" type="ORF">IPOD504_LOCUS1516</name>
</gene>
<reference evidence="1" key="1">
    <citation type="submission" date="2022-03" db="EMBL/GenBank/DDBJ databases">
        <authorList>
            <person name="Martin H S."/>
        </authorList>
    </citation>
    <scope>NUCLEOTIDE SEQUENCE</scope>
</reference>
<proteinExistence type="predicted"/>